<dbReference type="RefSeq" id="XP_029648188.1">
    <property type="nucleotide sequence ID" value="XM_029792328.2"/>
</dbReference>
<dbReference type="Gene3D" id="2.60.120.290">
    <property type="entry name" value="Spermadhesin, CUB domain"/>
    <property type="match status" value="1"/>
</dbReference>
<dbReference type="SUPFAM" id="SSF49854">
    <property type="entry name" value="Spermadhesin, CUB domain"/>
    <property type="match status" value="1"/>
</dbReference>
<organism evidence="1 2">
    <name type="scientific">Octopus sinensis</name>
    <name type="common">East Asian common octopus</name>
    <dbReference type="NCBI Taxonomy" id="2607531"/>
    <lineage>
        <taxon>Eukaryota</taxon>
        <taxon>Metazoa</taxon>
        <taxon>Spiralia</taxon>
        <taxon>Lophotrochozoa</taxon>
        <taxon>Mollusca</taxon>
        <taxon>Cephalopoda</taxon>
        <taxon>Coleoidea</taxon>
        <taxon>Octopodiformes</taxon>
        <taxon>Octopoda</taxon>
        <taxon>Incirrata</taxon>
        <taxon>Octopodidae</taxon>
        <taxon>Octopus</taxon>
    </lineage>
</organism>
<reference evidence="2" key="1">
    <citation type="submission" date="2025-08" db="UniProtKB">
        <authorList>
            <consortium name="RefSeq"/>
        </authorList>
    </citation>
    <scope>IDENTIFICATION</scope>
</reference>
<dbReference type="InterPro" id="IPR035914">
    <property type="entry name" value="Sperma_CUB_dom_sf"/>
</dbReference>
<gene>
    <name evidence="2" type="primary">LOC115222183</name>
</gene>
<keyword evidence="1" id="KW-1185">Reference proteome</keyword>
<protein>
    <submittedName>
        <fullName evidence="2">Uncharacterized protein LOC115222183</fullName>
    </submittedName>
</protein>
<evidence type="ECO:0000313" key="1">
    <source>
        <dbReference type="Proteomes" id="UP000515154"/>
    </source>
</evidence>
<proteinExistence type="predicted"/>
<dbReference type="AlphaFoldDB" id="A0A6P7TAX5"/>
<name>A0A6P7TAX5_9MOLL</name>
<dbReference type="KEGG" id="osn:115222183"/>
<evidence type="ECO:0000313" key="2">
    <source>
        <dbReference type="RefSeq" id="XP_029648188.1"/>
    </source>
</evidence>
<accession>A0A6P7TAX5</accession>
<dbReference type="Proteomes" id="UP000515154">
    <property type="component" value="Linkage group LG19"/>
</dbReference>
<sequence length="338" mass="38653">MLIKKTCQLFMLAIGFFTFLQATFIVMPSECTREEMTIQVVKMKDIYEETIVSHLKKNGRVHYSQCDSVLTIIGIDSYQFDLRIESLDLRQPDDGICTDSLKIFNGPRVDNANILTPMEGLCGSSLPLETSFKTSRNYLTVRFKIESSSNEKREGFSIKIWQHEWKSPVNSQRGGFNPGGWNDGVTSLFQWTWDLQVSVPGSSLSRPGQDLEKSYEGIECVECASCSLEDFDWDRDVFTMAAGCYICAKQWDISYNTAQRTCYSQRSYLSLIRRIKDPSINLDDPVTPGKLLGCHLYSNPYGVKINYCFCEENRCNSSRRNLPFNLLLLTYILLVLHL</sequence>